<sequence length="54" mass="6178">MGVIFKNKKRKEDIKLKKIIILFAAVVIASSLGHQINGGYNDPRKSRPRHIHLK</sequence>
<evidence type="ECO:0000256" key="1">
    <source>
        <dbReference type="SAM" id="MobiDB-lite"/>
    </source>
</evidence>
<dbReference type="RefSeq" id="WP_305160828.1">
    <property type="nucleotide sequence ID" value="NZ_JAUUTP010000014.1"/>
</dbReference>
<dbReference type="Proteomes" id="UP001178277">
    <property type="component" value="Unassembled WGS sequence"/>
</dbReference>
<organism evidence="2 3">
    <name type="scientific">Peribacillus simplex</name>
    <dbReference type="NCBI Taxonomy" id="1478"/>
    <lineage>
        <taxon>Bacteria</taxon>
        <taxon>Bacillati</taxon>
        <taxon>Bacillota</taxon>
        <taxon>Bacilli</taxon>
        <taxon>Bacillales</taxon>
        <taxon>Bacillaceae</taxon>
        <taxon>Peribacillus</taxon>
    </lineage>
</organism>
<accession>A0AA90P2P9</accession>
<comment type="caution">
    <text evidence="2">The sequence shown here is derived from an EMBL/GenBank/DDBJ whole genome shotgun (WGS) entry which is preliminary data.</text>
</comment>
<dbReference type="AlphaFoldDB" id="A0AA90P2P9"/>
<protein>
    <submittedName>
        <fullName evidence="2">Uncharacterized protein</fullName>
    </submittedName>
</protein>
<feature type="region of interest" description="Disordered" evidence="1">
    <location>
        <begin position="34"/>
        <end position="54"/>
    </location>
</feature>
<gene>
    <name evidence="2" type="ORF">Q8G35_14295</name>
</gene>
<dbReference type="EMBL" id="JAUUTP010000014">
    <property type="protein sequence ID" value="MDP1419573.1"/>
    <property type="molecule type" value="Genomic_DNA"/>
</dbReference>
<name>A0AA90P2P9_9BACI</name>
<reference evidence="2" key="1">
    <citation type="submission" date="2023-07" db="EMBL/GenBank/DDBJ databases">
        <title>Murine gut Bacillus species.</title>
        <authorList>
            <person name="Gutman E."/>
            <person name="Hashuel R."/>
            <person name="Litvak Y."/>
        </authorList>
    </citation>
    <scope>NUCLEOTIDE SEQUENCE</scope>
    <source>
        <strain evidence="2">RU283</strain>
    </source>
</reference>
<proteinExistence type="predicted"/>
<evidence type="ECO:0000313" key="2">
    <source>
        <dbReference type="EMBL" id="MDP1419573.1"/>
    </source>
</evidence>
<evidence type="ECO:0000313" key="3">
    <source>
        <dbReference type="Proteomes" id="UP001178277"/>
    </source>
</evidence>